<dbReference type="GO" id="GO:0003824">
    <property type="term" value="F:catalytic activity"/>
    <property type="evidence" value="ECO:0007669"/>
    <property type="project" value="InterPro"/>
</dbReference>
<dbReference type="RefSeq" id="WP_142935203.1">
    <property type="nucleotide sequence ID" value="NZ_FXTM01000010.1"/>
</dbReference>
<dbReference type="InterPro" id="IPR011257">
    <property type="entry name" value="DNA_glycosylase"/>
</dbReference>
<dbReference type="InterPro" id="IPR003265">
    <property type="entry name" value="HhH-GPD_domain"/>
</dbReference>
<sequence length="219" mass="25512">MVNIFEIYQTLFNFYGEQSWWPAQTPFEVCVGAILTQNTNWKNVERAIENLKLLNLLSPEKMVSVNIKTLQAAIKPVGFYRKKALYLKNFSEFLLRKGGLSRLQSLETQELRNELLEIKGIGKETSDSILLYALNKPIFVVDNYTKRLLLRLGLIKNSKISYENLQDIVEKEIKPIKENIKIYKEFHALIVIHCKLKCKKKPLCEECTFSQVCYNKQNS</sequence>
<evidence type="ECO:0000256" key="2">
    <source>
        <dbReference type="ARBA" id="ARBA00022723"/>
    </source>
</evidence>
<dbReference type="PANTHER" id="PTHR10359:SF19">
    <property type="entry name" value="DNA REPAIR GLYCOSYLASE MJ1434-RELATED"/>
    <property type="match status" value="1"/>
</dbReference>
<dbReference type="GO" id="GO:0051539">
    <property type="term" value="F:4 iron, 4 sulfur cluster binding"/>
    <property type="evidence" value="ECO:0007669"/>
    <property type="project" value="UniProtKB-KW"/>
</dbReference>
<dbReference type="InterPro" id="IPR023170">
    <property type="entry name" value="HhH_base_excis_C"/>
</dbReference>
<dbReference type="EMBL" id="FXTM01000010">
    <property type="protein sequence ID" value="SMO54968.1"/>
    <property type="molecule type" value="Genomic_DNA"/>
</dbReference>
<evidence type="ECO:0000313" key="7">
    <source>
        <dbReference type="Proteomes" id="UP000317315"/>
    </source>
</evidence>
<dbReference type="GO" id="GO:0046872">
    <property type="term" value="F:metal ion binding"/>
    <property type="evidence" value="ECO:0007669"/>
    <property type="project" value="UniProtKB-KW"/>
</dbReference>
<dbReference type="CDD" id="cd00056">
    <property type="entry name" value="ENDO3c"/>
    <property type="match status" value="1"/>
</dbReference>
<evidence type="ECO:0000313" key="6">
    <source>
        <dbReference type="EMBL" id="SMO54968.1"/>
    </source>
</evidence>
<dbReference type="PIRSF" id="PIRSF001435">
    <property type="entry name" value="Nth"/>
    <property type="match status" value="1"/>
</dbReference>
<feature type="domain" description="HhH-GPD" evidence="5">
    <location>
        <begin position="35"/>
        <end position="196"/>
    </location>
</feature>
<dbReference type="Gene3D" id="1.10.340.30">
    <property type="entry name" value="Hypothetical protein, domain 2"/>
    <property type="match status" value="1"/>
</dbReference>
<dbReference type="OrthoDB" id="9802365at2"/>
<name>A0A521C6C2_9BACT</name>
<keyword evidence="4" id="KW-0411">Iron-sulfur</keyword>
<dbReference type="SMART" id="SM00478">
    <property type="entry name" value="ENDO3c"/>
    <property type="match status" value="1"/>
</dbReference>
<dbReference type="Gene3D" id="1.10.1670.10">
    <property type="entry name" value="Helix-hairpin-Helix base-excision DNA repair enzymes (C-terminal)"/>
    <property type="match status" value="1"/>
</dbReference>
<dbReference type="Proteomes" id="UP000317315">
    <property type="component" value="Unassembled WGS sequence"/>
</dbReference>
<evidence type="ECO:0000256" key="1">
    <source>
        <dbReference type="ARBA" id="ARBA00022485"/>
    </source>
</evidence>
<accession>A0A521C6C2</accession>
<dbReference type="SUPFAM" id="SSF48150">
    <property type="entry name" value="DNA-glycosylase"/>
    <property type="match status" value="1"/>
</dbReference>
<keyword evidence="7" id="KW-1185">Reference proteome</keyword>
<protein>
    <submittedName>
        <fullName evidence="6">DNA-3-methyladenine glycosylase III</fullName>
    </submittedName>
</protein>
<proteinExistence type="predicted"/>
<dbReference type="GO" id="GO:0006284">
    <property type="term" value="P:base-excision repair"/>
    <property type="evidence" value="ECO:0007669"/>
    <property type="project" value="InterPro"/>
</dbReference>
<evidence type="ECO:0000256" key="3">
    <source>
        <dbReference type="ARBA" id="ARBA00023004"/>
    </source>
</evidence>
<evidence type="ECO:0000259" key="5">
    <source>
        <dbReference type="SMART" id="SM00478"/>
    </source>
</evidence>
<keyword evidence="2" id="KW-0479">Metal-binding</keyword>
<evidence type="ECO:0000256" key="4">
    <source>
        <dbReference type="ARBA" id="ARBA00023014"/>
    </source>
</evidence>
<dbReference type="PANTHER" id="PTHR10359">
    <property type="entry name" value="A/G-SPECIFIC ADENINE GLYCOSYLASE/ENDONUCLEASE III"/>
    <property type="match status" value="1"/>
</dbReference>
<keyword evidence="3" id="KW-0408">Iron</keyword>
<gene>
    <name evidence="6" type="ORF">SAMN06269117_1106</name>
</gene>
<dbReference type="AlphaFoldDB" id="A0A521C6C2"/>
<dbReference type="Pfam" id="PF00730">
    <property type="entry name" value="HhH-GPD"/>
    <property type="match status" value="1"/>
</dbReference>
<organism evidence="6 7">
    <name type="scientific">Balnearium lithotrophicum</name>
    <dbReference type="NCBI Taxonomy" id="223788"/>
    <lineage>
        <taxon>Bacteria</taxon>
        <taxon>Pseudomonadati</taxon>
        <taxon>Aquificota</taxon>
        <taxon>Aquificia</taxon>
        <taxon>Desulfurobacteriales</taxon>
        <taxon>Desulfurobacteriaceae</taxon>
        <taxon>Balnearium</taxon>
    </lineage>
</organism>
<keyword evidence="1" id="KW-0004">4Fe-4S</keyword>
<reference evidence="6 7" key="1">
    <citation type="submission" date="2017-05" db="EMBL/GenBank/DDBJ databases">
        <authorList>
            <person name="Varghese N."/>
            <person name="Submissions S."/>
        </authorList>
    </citation>
    <scope>NUCLEOTIDE SEQUENCE [LARGE SCALE GENOMIC DNA]</scope>
    <source>
        <strain evidence="6 7">DSM 16304</strain>
    </source>
</reference>